<feature type="region of interest" description="Disordered" evidence="1">
    <location>
        <begin position="1"/>
        <end position="20"/>
    </location>
</feature>
<evidence type="ECO:0000256" key="1">
    <source>
        <dbReference type="SAM" id="MobiDB-lite"/>
    </source>
</evidence>
<organism evidence="3 4">
    <name type="scientific">Rosistilla oblonga</name>
    <dbReference type="NCBI Taxonomy" id="2527990"/>
    <lineage>
        <taxon>Bacteria</taxon>
        <taxon>Pseudomonadati</taxon>
        <taxon>Planctomycetota</taxon>
        <taxon>Planctomycetia</taxon>
        <taxon>Pirellulales</taxon>
        <taxon>Pirellulaceae</taxon>
        <taxon>Rosistilla</taxon>
    </lineage>
</organism>
<keyword evidence="2" id="KW-1133">Transmembrane helix</keyword>
<evidence type="ECO:0000256" key="2">
    <source>
        <dbReference type="SAM" id="Phobius"/>
    </source>
</evidence>
<evidence type="ECO:0000313" key="4">
    <source>
        <dbReference type="Proteomes" id="UP000316770"/>
    </source>
</evidence>
<proteinExistence type="predicted"/>
<keyword evidence="2" id="KW-0812">Transmembrane</keyword>
<dbReference type="AlphaFoldDB" id="A0A518J1Z8"/>
<gene>
    <name evidence="3" type="ORF">Mal33_53900</name>
</gene>
<evidence type="ECO:0000313" key="3">
    <source>
        <dbReference type="EMBL" id="QDV59362.1"/>
    </source>
</evidence>
<feature type="transmembrane region" description="Helical" evidence="2">
    <location>
        <begin position="53"/>
        <end position="72"/>
    </location>
</feature>
<keyword evidence="2" id="KW-0472">Membrane</keyword>
<reference evidence="3 4" key="1">
    <citation type="submission" date="2019-02" db="EMBL/GenBank/DDBJ databases">
        <title>Deep-cultivation of Planctomycetes and their phenomic and genomic characterization uncovers novel biology.</title>
        <authorList>
            <person name="Wiegand S."/>
            <person name="Jogler M."/>
            <person name="Boedeker C."/>
            <person name="Pinto D."/>
            <person name="Vollmers J."/>
            <person name="Rivas-Marin E."/>
            <person name="Kohn T."/>
            <person name="Peeters S.H."/>
            <person name="Heuer A."/>
            <person name="Rast P."/>
            <person name="Oberbeckmann S."/>
            <person name="Bunk B."/>
            <person name="Jeske O."/>
            <person name="Meyerdierks A."/>
            <person name="Storesund J.E."/>
            <person name="Kallscheuer N."/>
            <person name="Luecker S."/>
            <person name="Lage O.M."/>
            <person name="Pohl T."/>
            <person name="Merkel B.J."/>
            <person name="Hornburger P."/>
            <person name="Mueller R.-W."/>
            <person name="Bruemmer F."/>
            <person name="Labrenz M."/>
            <person name="Spormann A.M."/>
            <person name="Op den Camp H."/>
            <person name="Overmann J."/>
            <person name="Amann R."/>
            <person name="Jetten M.S.M."/>
            <person name="Mascher T."/>
            <person name="Medema M.H."/>
            <person name="Devos D.P."/>
            <person name="Kaster A.-K."/>
            <person name="Ovreas L."/>
            <person name="Rohde M."/>
            <person name="Galperin M.Y."/>
            <person name="Jogler C."/>
        </authorList>
    </citation>
    <scope>NUCLEOTIDE SEQUENCE [LARGE SCALE GENOMIC DNA]</scope>
    <source>
        <strain evidence="3 4">Mal33</strain>
    </source>
</reference>
<name>A0A518J1Z8_9BACT</name>
<protein>
    <submittedName>
        <fullName evidence="3">Uncharacterized protein</fullName>
    </submittedName>
</protein>
<keyword evidence="4" id="KW-1185">Reference proteome</keyword>
<accession>A0A518J1Z8</accession>
<dbReference type="EMBL" id="CP036318">
    <property type="protein sequence ID" value="QDV59362.1"/>
    <property type="molecule type" value="Genomic_DNA"/>
</dbReference>
<dbReference type="Proteomes" id="UP000316770">
    <property type="component" value="Chromosome"/>
</dbReference>
<sequence>MIAPANNRFQSSSKPPTRDEAWDIAYQSLSEEGLIESRKRSLDQRLAGAVGRYPMVAVATATVLGVVIGCLVKRSGNR</sequence>